<dbReference type="Proteomes" id="UP001562065">
    <property type="component" value="Unassembled WGS sequence"/>
</dbReference>
<gene>
    <name evidence="6" type="ORF">AB5I84_01885</name>
</gene>
<evidence type="ECO:0000313" key="6">
    <source>
        <dbReference type="EMBL" id="MEY1660892.1"/>
    </source>
</evidence>
<reference evidence="6 7" key="1">
    <citation type="submission" date="2024-07" db="EMBL/GenBank/DDBJ databases">
        <authorList>
            <person name="Ren Q."/>
        </authorList>
    </citation>
    <scope>NUCLEOTIDE SEQUENCE [LARGE SCALE GENOMIC DNA]</scope>
    <source>
        <strain evidence="6 7">REN37</strain>
    </source>
</reference>
<dbReference type="EMBL" id="JBGCUO010000001">
    <property type="protein sequence ID" value="MEY1660892.1"/>
    <property type="molecule type" value="Genomic_DNA"/>
</dbReference>
<dbReference type="RefSeq" id="WP_369454132.1">
    <property type="nucleotide sequence ID" value="NZ_JBGCUO010000001.1"/>
</dbReference>
<keyword evidence="4 5" id="KW-0472">Membrane</keyword>
<dbReference type="Pfam" id="PF09685">
    <property type="entry name" value="MamF_MmsF"/>
    <property type="match status" value="1"/>
</dbReference>
<feature type="transmembrane region" description="Helical" evidence="5">
    <location>
        <begin position="21"/>
        <end position="43"/>
    </location>
</feature>
<name>A0ABV4AED4_9GAMM</name>
<evidence type="ECO:0000256" key="4">
    <source>
        <dbReference type="ARBA" id="ARBA00023136"/>
    </source>
</evidence>
<keyword evidence="3 5" id="KW-1133">Transmembrane helix</keyword>
<comment type="caution">
    <text evidence="6">The sequence shown here is derived from an EMBL/GenBank/DDBJ whole genome shotgun (WGS) entry which is preliminary data.</text>
</comment>
<keyword evidence="2 5" id="KW-0812">Transmembrane</keyword>
<evidence type="ECO:0000256" key="5">
    <source>
        <dbReference type="SAM" id="Phobius"/>
    </source>
</evidence>
<organism evidence="6 7">
    <name type="scientific">Isoalcanivorax beigongshangi</name>
    <dbReference type="NCBI Taxonomy" id="3238810"/>
    <lineage>
        <taxon>Bacteria</taxon>
        <taxon>Pseudomonadati</taxon>
        <taxon>Pseudomonadota</taxon>
        <taxon>Gammaproteobacteria</taxon>
        <taxon>Oceanospirillales</taxon>
        <taxon>Alcanivoracaceae</taxon>
        <taxon>Isoalcanivorax</taxon>
    </lineage>
</organism>
<evidence type="ECO:0000313" key="7">
    <source>
        <dbReference type="Proteomes" id="UP001562065"/>
    </source>
</evidence>
<sequence>MNEQTPAIRPEDRNMAMACHLAALIGLLIPFGTLLGPLVLWLLKKDQSPFIDEQGKEAINFNITMLLAGIVSAVLTMVLVGFLLLAVVGIAWLVLTIVAAVKVSNGQSYRYPFTLRLVK</sequence>
<evidence type="ECO:0000256" key="2">
    <source>
        <dbReference type="ARBA" id="ARBA00022692"/>
    </source>
</evidence>
<dbReference type="InterPro" id="IPR019109">
    <property type="entry name" value="MamF_MmsF"/>
</dbReference>
<feature type="transmembrane region" description="Helical" evidence="5">
    <location>
        <begin position="63"/>
        <end position="95"/>
    </location>
</feature>
<evidence type="ECO:0000256" key="3">
    <source>
        <dbReference type="ARBA" id="ARBA00022989"/>
    </source>
</evidence>
<comment type="subcellular location">
    <subcellularLocation>
        <location evidence="1">Membrane</location>
        <topology evidence="1">Multi-pass membrane protein</topology>
    </subcellularLocation>
</comment>
<proteinExistence type="predicted"/>
<protein>
    <submittedName>
        <fullName evidence="6">DUF4870 domain-containing protein</fullName>
    </submittedName>
</protein>
<evidence type="ECO:0000256" key="1">
    <source>
        <dbReference type="ARBA" id="ARBA00004141"/>
    </source>
</evidence>
<accession>A0ABV4AED4</accession>
<keyword evidence="7" id="KW-1185">Reference proteome</keyword>